<keyword evidence="2" id="KW-1185">Reference proteome</keyword>
<evidence type="ECO:0000313" key="2">
    <source>
        <dbReference type="Proteomes" id="UP000663879"/>
    </source>
</evidence>
<name>A0A814KWP3_9BILA</name>
<gene>
    <name evidence="1" type="ORF">OXX778_LOCUS19105</name>
</gene>
<sequence length="150" mass="17715">MNNCVCYYENFEFLEFIEFGISSIIQQQKSSKQVENILNGKIKKHFTNRVKYNLVPVFDLFEKVVIKESRRIIQNKGEPVLCAKVTLKLKNLARFKSKLDLVNKLESDEEGLNYLCENKYEVKIYQECFCPDCTYCTCNHFLDQAKCFHL</sequence>
<comment type="caution">
    <text evidence="1">The sequence shown here is derived from an EMBL/GenBank/DDBJ whole genome shotgun (WGS) entry which is preliminary data.</text>
</comment>
<dbReference type="Proteomes" id="UP000663879">
    <property type="component" value="Unassembled WGS sequence"/>
</dbReference>
<evidence type="ECO:0000313" key="1">
    <source>
        <dbReference type="EMBL" id="CAF1057114.1"/>
    </source>
</evidence>
<feature type="non-terminal residue" evidence="1">
    <location>
        <position position="1"/>
    </location>
</feature>
<protein>
    <submittedName>
        <fullName evidence="1">Uncharacterized protein</fullName>
    </submittedName>
</protein>
<organism evidence="1 2">
    <name type="scientific">Brachionus calyciflorus</name>
    <dbReference type="NCBI Taxonomy" id="104777"/>
    <lineage>
        <taxon>Eukaryota</taxon>
        <taxon>Metazoa</taxon>
        <taxon>Spiralia</taxon>
        <taxon>Gnathifera</taxon>
        <taxon>Rotifera</taxon>
        <taxon>Eurotatoria</taxon>
        <taxon>Monogononta</taxon>
        <taxon>Pseudotrocha</taxon>
        <taxon>Ploima</taxon>
        <taxon>Brachionidae</taxon>
        <taxon>Brachionus</taxon>
    </lineage>
</organism>
<dbReference type="EMBL" id="CAJNOC010005615">
    <property type="protein sequence ID" value="CAF1057114.1"/>
    <property type="molecule type" value="Genomic_DNA"/>
</dbReference>
<reference evidence="1" key="1">
    <citation type="submission" date="2021-02" db="EMBL/GenBank/DDBJ databases">
        <authorList>
            <person name="Nowell W R."/>
        </authorList>
    </citation>
    <scope>NUCLEOTIDE SEQUENCE</scope>
    <source>
        <strain evidence="1">Ploen Becks lab</strain>
    </source>
</reference>
<dbReference type="AlphaFoldDB" id="A0A814KWP3"/>
<proteinExistence type="predicted"/>
<accession>A0A814KWP3</accession>